<name>A0A419SU35_9FIRM</name>
<proteinExistence type="predicted"/>
<sequence length="225" mass="25864">MPNIEKILSKSSLFKGLDEKSISDIIEKINYKVNKFSKNQTIAIEGDDCKSIGIVLKGSIHIQKIYPSGKTVTINRISKGGIFGEVIIFSNMNEYPATIVAVENTEIMFIYKHEILKLCSTNTHILNNFMELLSNKILMLNRKLKSLSYHTIREKISSFLLEEYSKQKSQTIKIKLSRKEMAERFGIPRPSLSRELAKMKKEGLIDFDRKTVKILDIDKLEDELF</sequence>
<dbReference type="InterPro" id="IPR014710">
    <property type="entry name" value="RmlC-like_jellyroll"/>
</dbReference>
<evidence type="ECO:0000256" key="3">
    <source>
        <dbReference type="ARBA" id="ARBA00023163"/>
    </source>
</evidence>
<dbReference type="CDD" id="cd00038">
    <property type="entry name" value="CAP_ED"/>
    <property type="match status" value="1"/>
</dbReference>
<evidence type="ECO:0000256" key="2">
    <source>
        <dbReference type="ARBA" id="ARBA00023125"/>
    </source>
</evidence>
<reference evidence="6 7" key="1">
    <citation type="submission" date="2016-08" db="EMBL/GenBank/DDBJ databases">
        <title>Novel Firmicutes and Novel Genomes.</title>
        <authorList>
            <person name="Poppleton D.I."/>
            <person name="Gribaldo S."/>
        </authorList>
    </citation>
    <scope>NUCLEOTIDE SEQUENCE [LARGE SCALE GENOMIC DNA]</scope>
    <source>
        <strain evidence="6 7">CTT3</strain>
    </source>
</reference>
<accession>A0A419SU35</accession>
<dbReference type="InterPro" id="IPR018490">
    <property type="entry name" value="cNMP-bd_dom_sf"/>
</dbReference>
<dbReference type="PROSITE" id="PS50042">
    <property type="entry name" value="CNMP_BINDING_3"/>
    <property type="match status" value="1"/>
</dbReference>
<keyword evidence="3" id="KW-0804">Transcription</keyword>
<dbReference type="SMART" id="SM00419">
    <property type="entry name" value="HTH_CRP"/>
    <property type="match status" value="1"/>
</dbReference>
<evidence type="ECO:0000313" key="7">
    <source>
        <dbReference type="Proteomes" id="UP000284177"/>
    </source>
</evidence>
<dbReference type="GO" id="GO:0003677">
    <property type="term" value="F:DNA binding"/>
    <property type="evidence" value="ECO:0007669"/>
    <property type="project" value="UniProtKB-KW"/>
</dbReference>
<evidence type="ECO:0000259" key="5">
    <source>
        <dbReference type="PROSITE" id="PS51063"/>
    </source>
</evidence>
<keyword evidence="7" id="KW-1185">Reference proteome</keyword>
<dbReference type="GO" id="GO:0003700">
    <property type="term" value="F:DNA-binding transcription factor activity"/>
    <property type="evidence" value="ECO:0007669"/>
    <property type="project" value="TreeGrafter"/>
</dbReference>
<comment type="caution">
    <text evidence="6">The sequence shown here is derived from an EMBL/GenBank/DDBJ whole genome shotgun (WGS) entry which is preliminary data.</text>
</comment>
<dbReference type="AlphaFoldDB" id="A0A419SU35"/>
<feature type="domain" description="Cyclic nucleotide-binding" evidence="4">
    <location>
        <begin position="13"/>
        <end position="136"/>
    </location>
</feature>
<keyword evidence="1" id="KW-0805">Transcription regulation</keyword>
<dbReference type="RefSeq" id="WP_120170765.1">
    <property type="nucleotide sequence ID" value="NZ_MCIB01000040.1"/>
</dbReference>
<dbReference type="InterPro" id="IPR050397">
    <property type="entry name" value="Env_Response_Regulators"/>
</dbReference>
<dbReference type="EMBL" id="MCIB01000040">
    <property type="protein sequence ID" value="RKD28797.1"/>
    <property type="molecule type" value="Genomic_DNA"/>
</dbReference>
<keyword evidence="2" id="KW-0238">DNA-binding</keyword>
<dbReference type="SUPFAM" id="SSF51206">
    <property type="entry name" value="cAMP-binding domain-like"/>
    <property type="match status" value="1"/>
</dbReference>
<dbReference type="OrthoDB" id="3176638at2"/>
<dbReference type="PROSITE" id="PS51063">
    <property type="entry name" value="HTH_CRP_2"/>
    <property type="match status" value="1"/>
</dbReference>
<organism evidence="6 7">
    <name type="scientific">Thermohalobacter berrensis</name>
    <dbReference type="NCBI Taxonomy" id="99594"/>
    <lineage>
        <taxon>Bacteria</taxon>
        <taxon>Bacillati</taxon>
        <taxon>Bacillota</taxon>
        <taxon>Tissierellia</taxon>
        <taxon>Tissierellales</taxon>
        <taxon>Thermohalobacteraceae</taxon>
        <taxon>Thermohalobacter</taxon>
    </lineage>
</organism>
<dbReference type="Gene3D" id="2.60.120.10">
    <property type="entry name" value="Jelly Rolls"/>
    <property type="match status" value="1"/>
</dbReference>
<dbReference type="GO" id="GO:0005829">
    <property type="term" value="C:cytosol"/>
    <property type="evidence" value="ECO:0007669"/>
    <property type="project" value="TreeGrafter"/>
</dbReference>
<dbReference type="SMART" id="SM00100">
    <property type="entry name" value="cNMP"/>
    <property type="match status" value="1"/>
</dbReference>
<evidence type="ECO:0000256" key="1">
    <source>
        <dbReference type="ARBA" id="ARBA00023015"/>
    </source>
</evidence>
<dbReference type="PANTHER" id="PTHR24567">
    <property type="entry name" value="CRP FAMILY TRANSCRIPTIONAL REGULATORY PROTEIN"/>
    <property type="match status" value="1"/>
</dbReference>
<evidence type="ECO:0000259" key="4">
    <source>
        <dbReference type="PROSITE" id="PS50042"/>
    </source>
</evidence>
<dbReference type="SUPFAM" id="SSF46785">
    <property type="entry name" value="Winged helix' DNA-binding domain"/>
    <property type="match status" value="1"/>
</dbReference>
<protein>
    <submittedName>
        <fullName evidence="6">cAMP-binding protein</fullName>
    </submittedName>
</protein>
<feature type="domain" description="HTH crp-type" evidence="5">
    <location>
        <begin position="150"/>
        <end position="218"/>
    </location>
</feature>
<gene>
    <name evidence="6" type="ORF">BET03_07115</name>
</gene>
<dbReference type="Pfam" id="PF00027">
    <property type="entry name" value="cNMP_binding"/>
    <property type="match status" value="1"/>
</dbReference>
<dbReference type="Pfam" id="PF13545">
    <property type="entry name" value="HTH_Crp_2"/>
    <property type="match status" value="1"/>
</dbReference>
<evidence type="ECO:0000313" key="6">
    <source>
        <dbReference type="EMBL" id="RKD28797.1"/>
    </source>
</evidence>
<dbReference type="InterPro" id="IPR012318">
    <property type="entry name" value="HTH_CRP"/>
</dbReference>
<dbReference type="PANTHER" id="PTHR24567:SF58">
    <property type="entry name" value="CYCLIC AMP-BINDING REGULATORY PROTEIN"/>
    <property type="match status" value="1"/>
</dbReference>
<dbReference type="InterPro" id="IPR000595">
    <property type="entry name" value="cNMP-bd_dom"/>
</dbReference>
<dbReference type="Proteomes" id="UP000284177">
    <property type="component" value="Unassembled WGS sequence"/>
</dbReference>
<dbReference type="InterPro" id="IPR036390">
    <property type="entry name" value="WH_DNA-bd_sf"/>
</dbReference>